<dbReference type="OrthoDB" id="44061at2759"/>
<dbReference type="EMBL" id="CAADRA010003810">
    <property type="protein sequence ID" value="VFT84163.1"/>
    <property type="molecule type" value="Genomic_DNA"/>
</dbReference>
<dbReference type="GO" id="GO:0033897">
    <property type="term" value="F:ribonuclease T2 activity"/>
    <property type="evidence" value="ECO:0007669"/>
    <property type="project" value="InterPro"/>
</dbReference>
<dbReference type="PANTHER" id="PTHR45694:SF18">
    <property type="entry name" value="GLUTAREDOXIN-1-RELATED"/>
    <property type="match status" value="1"/>
</dbReference>
<dbReference type="InterPro" id="IPR014025">
    <property type="entry name" value="Glutaredoxin_subgr"/>
</dbReference>
<dbReference type="Proteomes" id="UP000332933">
    <property type="component" value="Unassembled WGS sequence"/>
</dbReference>
<dbReference type="SUPFAM" id="SSF52833">
    <property type="entry name" value="Thioredoxin-like"/>
    <property type="match status" value="1"/>
</dbReference>
<evidence type="ECO:0000313" key="3">
    <source>
        <dbReference type="EMBL" id="KAF0704847.1"/>
    </source>
</evidence>
<feature type="region of interest" description="Disordered" evidence="1">
    <location>
        <begin position="132"/>
        <end position="197"/>
    </location>
</feature>
<gene>
    <name evidence="4" type="primary">Aste57867_7238</name>
    <name evidence="3" type="ORF">As57867_007213</name>
    <name evidence="4" type="ORF">ASTE57867_7238</name>
</gene>
<proteinExistence type="predicted"/>
<dbReference type="Pfam" id="PF00462">
    <property type="entry name" value="Glutaredoxin"/>
    <property type="match status" value="1"/>
</dbReference>
<feature type="compositionally biased region" description="Pro residues" evidence="1">
    <location>
        <begin position="183"/>
        <end position="194"/>
    </location>
</feature>
<dbReference type="PRINTS" id="PR00160">
    <property type="entry name" value="GLUTAREDOXIN"/>
</dbReference>
<dbReference type="InterPro" id="IPR036249">
    <property type="entry name" value="Thioredoxin-like_sf"/>
</dbReference>
<protein>
    <submittedName>
        <fullName evidence="4">Aste57867_7238 protein</fullName>
    </submittedName>
</protein>
<evidence type="ECO:0000313" key="5">
    <source>
        <dbReference type="Proteomes" id="UP000332933"/>
    </source>
</evidence>
<dbReference type="InterPro" id="IPR036430">
    <property type="entry name" value="RNase_T2-like_sf"/>
</dbReference>
<accession>A0A485KI19</accession>
<dbReference type="PANTHER" id="PTHR45694">
    <property type="entry name" value="GLUTAREDOXIN 2"/>
    <property type="match status" value="1"/>
</dbReference>
<reference evidence="3" key="2">
    <citation type="submission" date="2019-06" db="EMBL/GenBank/DDBJ databases">
        <title>Genomics analysis of Aphanomyces spp. identifies a new class of oomycete effector associated with host adaptation.</title>
        <authorList>
            <person name="Gaulin E."/>
        </authorList>
    </citation>
    <scope>NUCLEOTIDE SEQUENCE</scope>
    <source>
        <strain evidence="3">CBS 578.67</strain>
    </source>
</reference>
<dbReference type="GO" id="GO:0015038">
    <property type="term" value="F:glutathione disulfide oxidoreductase activity"/>
    <property type="evidence" value="ECO:0007669"/>
    <property type="project" value="TreeGrafter"/>
</dbReference>
<reference evidence="4 5" key="1">
    <citation type="submission" date="2019-03" db="EMBL/GenBank/DDBJ databases">
        <authorList>
            <person name="Gaulin E."/>
            <person name="Dumas B."/>
        </authorList>
    </citation>
    <scope>NUCLEOTIDE SEQUENCE [LARGE SCALE GENOMIC DNA]</scope>
    <source>
        <strain evidence="4">CBS 568.67</strain>
    </source>
</reference>
<evidence type="ECO:0000259" key="2">
    <source>
        <dbReference type="Pfam" id="PF00462"/>
    </source>
</evidence>
<dbReference type="GO" id="GO:0003723">
    <property type="term" value="F:RNA binding"/>
    <property type="evidence" value="ECO:0007669"/>
    <property type="project" value="InterPro"/>
</dbReference>
<keyword evidence="5" id="KW-1185">Reference proteome</keyword>
<evidence type="ECO:0000256" key="1">
    <source>
        <dbReference type="SAM" id="MobiDB-lite"/>
    </source>
</evidence>
<dbReference type="SUPFAM" id="SSF55895">
    <property type="entry name" value="Ribonuclease Rh-like"/>
    <property type="match status" value="1"/>
</dbReference>
<dbReference type="Gene3D" id="3.90.730.10">
    <property type="entry name" value="Ribonuclease T2-like"/>
    <property type="match status" value="1"/>
</dbReference>
<dbReference type="PROSITE" id="PS51354">
    <property type="entry name" value="GLUTAREDOXIN_2"/>
    <property type="match status" value="1"/>
</dbReference>
<feature type="domain" description="Glutaredoxin" evidence="2">
    <location>
        <begin position="229"/>
        <end position="294"/>
    </location>
</feature>
<dbReference type="Gene3D" id="3.40.30.10">
    <property type="entry name" value="Glutaredoxin"/>
    <property type="match status" value="1"/>
</dbReference>
<feature type="compositionally biased region" description="Low complexity" evidence="1">
    <location>
        <begin position="133"/>
        <end position="182"/>
    </location>
</feature>
<sequence length="320" mass="34325">MWSPTNPQNNVPNFGYPCGGLTDTDYLSNVVSLVSNYDTPQFIKDNIGKEVAVSDLRDAFNYWWGADVVLKCLDGAFADVLSCYSTDTDASTGEVSPGYIIPCPAGIAAQDECTNATTKLLAYSVPTIPPAPTTTTLKPTPAPTVAPKTTAPVTTAPKTTAPKTTAPLTTTPTTTPFETRLPSPSPTTPVPTPTRTPLTTLVPVPSVTDPQADVEIWVKFFYRNARCAVFGEAGCEYCASAKALLESKNASYDYFGVWLDNPNHIPDGMEVYNALVDMTKQDTLPNIWIGNVFVGGSDDIHALDKAGKLDQMLKDAKCIK</sequence>
<dbReference type="AlphaFoldDB" id="A0A485KI19"/>
<organism evidence="4 5">
    <name type="scientific">Aphanomyces stellatus</name>
    <dbReference type="NCBI Taxonomy" id="120398"/>
    <lineage>
        <taxon>Eukaryota</taxon>
        <taxon>Sar</taxon>
        <taxon>Stramenopiles</taxon>
        <taxon>Oomycota</taxon>
        <taxon>Saprolegniomycetes</taxon>
        <taxon>Saprolegniales</taxon>
        <taxon>Verrucalvaceae</taxon>
        <taxon>Aphanomyces</taxon>
    </lineage>
</organism>
<dbReference type="InterPro" id="IPR002109">
    <property type="entry name" value="Glutaredoxin"/>
</dbReference>
<evidence type="ECO:0000313" key="4">
    <source>
        <dbReference type="EMBL" id="VFT84163.1"/>
    </source>
</evidence>
<name>A0A485KI19_9STRA</name>
<dbReference type="EMBL" id="VJMH01003798">
    <property type="protein sequence ID" value="KAF0704847.1"/>
    <property type="molecule type" value="Genomic_DNA"/>
</dbReference>
<dbReference type="GO" id="GO:0034599">
    <property type="term" value="P:cellular response to oxidative stress"/>
    <property type="evidence" value="ECO:0007669"/>
    <property type="project" value="TreeGrafter"/>
</dbReference>
<dbReference type="GO" id="GO:0005737">
    <property type="term" value="C:cytoplasm"/>
    <property type="evidence" value="ECO:0007669"/>
    <property type="project" value="TreeGrafter"/>
</dbReference>